<organism evidence="4 5">
    <name type="scientific">Sulfurospirillum halorespirans DSM 13726</name>
    <dbReference type="NCBI Taxonomy" id="1193502"/>
    <lineage>
        <taxon>Bacteria</taxon>
        <taxon>Pseudomonadati</taxon>
        <taxon>Campylobacterota</taxon>
        <taxon>Epsilonproteobacteria</taxon>
        <taxon>Campylobacterales</taxon>
        <taxon>Sulfurospirillaceae</taxon>
        <taxon>Sulfurospirillum</taxon>
    </lineage>
</organism>
<evidence type="ECO:0000259" key="2">
    <source>
        <dbReference type="PROSITE" id="PS51831"/>
    </source>
</evidence>
<evidence type="ECO:0000313" key="4">
    <source>
        <dbReference type="EMBL" id="AOO65109.1"/>
    </source>
</evidence>
<dbReference type="PROSITE" id="PS51831">
    <property type="entry name" value="HD"/>
    <property type="match status" value="1"/>
</dbReference>
<dbReference type="EMBL" id="CP017111">
    <property type="protein sequence ID" value="AOO65109.1"/>
    <property type="molecule type" value="Genomic_DNA"/>
</dbReference>
<dbReference type="CDD" id="cd00077">
    <property type="entry name" value="HDc"/>
    <property type="match status" value="1"/>
</dbReference>
<dbReference type="InterPro" id="IPR037522">
    <property type="entry name" value="HD_GYP_dom"/>
</dbReference>
<evidence type="ECO:0000259" key="3">
    <source>
        <dbReference type="PROSITE" id="PS51832"/>
    </source>
</evidence>
<sequence length="356" mass="41065">MNTFSIIEQEIVEMFTTIIEEKDAYTAGHSKRVAMYSTKIAEAMGCSDDEQSRVYQAGLLHDIGKLLTPESILLKPRKFNRTEYAIIKNHSTDGEKMLSFISAFKPYMPLVRHHHEYFDGTGYPDGLKGDCIPFLSRIIAIADAFDAMTTNRIYKPRKSIASAIKELQKCSGTQFDPLIVGIAVKVFSTYQELVFIHQLPETGVQEERFAYFYKDTLTSAYSGEYLSYFLHNNHTSKRFRCCYFIQLHHVHTYNQNFGWKLGDKLLSEVALRLKILFHTPFIFRIFGDDFVVLNALHVEIDEAQVKEKISVGFNGIDVSMKHFALKDFSLDAWENFENFLTHSQPCSIEDHYNKHN</sequence>
<protein>
    <submittedName>
        <fullName evidence="4">HD/GGDEF regulatory protein</fullName>
    </submittedName>
</protein>
<evidence type="ECO:0000313" key="5">
    <source>
        <dbReference type="Proteomes" id="UP000094609"/>
    </source>
</evidence>
<dbReference type="NCBIfam" id="TIGR00277">
    <property type="entry name" value="HDIG"/>
    <property type="match status" value="1"/>
</dbReference>
<dbReference type="InterPro" id="IPR043128">
    <property type="entry name" value="Rev_trsase/Diguanyl_cyclase"/>
</dbReference>
<dbReference type="SUPFAM" id="SSF109604">
    <property type="entry name" value="HD-domain/PDEase-like"/>
    <property type="match status" value="1"/>
</dbReference>
<dbReference type="Gene3D" id="3.30.70.270">
    <property type="match status" value="1"/>
</dbReference>
<dbReference type="InterPro" id="IPR029787">
    <property type="entry name" value="Nucleotide_cyclase"/>
</dbReference>
<dbReference type="InterPro" id="IPR000160">
    <property type="entry name" value="GGDEF_dom"/>
</dbReference>
<dbReference type="STRING" id="1193502.SHALO_1331"/>
<dbReference type="PANTHER" id="PTHR43155">
    <property type="entry name" value="CYCLIC DI-GMP PHOSPHODIESTERASE PA4108-RELATED"/>
    <property type="match status" value="1"/>
</dbReference>
<dbReference type="Gene3D" id="1.10.3210.10">
    <property type="entry name" value="Hypothetical protein af1432"/>
    <property type="match status" value="1"/>
</dbReference>
<evidence type="ECO:0000256" key="1">
    <source>
        <dbReference type="ARBA" id="ARBA00023136"/>
    </source>
</evidence>
<dbReference type="Proteomes" id="UP000094609">
    <property type="component" value="Chromosome"/>
</dbReference>
<dbReference type="AlphaFoldDB" id="A0A1D7TJC4"/>
<dbReference type="InterPro" id="IPR003607">
    <property type="entry name" value="HD/PDEase_dom"/>
</dbReference>
<gene>
    <name evidence="4" type="ORF">SHALO_1331</name>
</gene>
<keyword evidence="1" id="KW-0472">Membrane</keyword>
<dbReference type="Pfam" id="PF00990">
    <property type="entry name" value="GGDEF"/>
    <property type="match status" value="1"/>
</dbReference>
<dbReference type="PATRIC" id="fig|1193502.14.peg.1351"/>
<dbReference type="SMART" id="SM00471">
    <property type="entry name" value="HDc"/>
    <property type="match status" value="1"/>
</dbReference>
<name>A0A1D7TJC4_9BACT</name>
<proteinExistence type="predicted"/>
<dbReference type="SUPFAM" id="SSF55073">
    <property type="entry name" value="Nucleotide cyclase"/>
    <property type="match status" value="1"/>
</dbReference>
<accession>A0A1D7TJC4</accession>
<feature type="domain" description="HD" evidence="2">
    <location>
        <begin position="26"/>
        <end position="148"/>
    </location>
</feature>
<reference evidence="5" key="1">
    <citation type="submission" date="2016-08" db="EMBL/GenBank/DDBJ databases">
        <title>Complete genome sequence of the organohalide-respiring Epsilonproteobacterium Sulfurospirillum halorespirans.</title>
        <authorList>
            <person name="Goris T."/>
            <person name="Zimmermann J."/>
            <person name="Schenz B."/>
            <person name="Lemos M."/>
            <person name="Hackermueller J."/>
            <person name="Diekert G."/>
        </authorList>
    </citation>
    <scope>NUCLEOTIDE SEQUENCE [LARGE SCALE GENOMIC DNA]</scope>
    <source>
        <strain>DSM 13726</strain>
        <strain evidence="5">PCE-M2</strain>
    </source>
</reference>
<keyword evidence="5" id="KW-1185">Reference proteome</keyword>
<dbReference type="InterPro" id="IPR006675">
    <property type="entry name" value="HDIG_dom"/>
</dbReference>
<dbReference type="PROSITE" id="PS51832">
    <property type="entry name" value="HD_GYP"/>
    <property type="match status" value="1"/>
</dbReference>
<dbReference type="InterPro" id="IPR006674">
    <property type="entry name" value="HD_domain"/>
</dbReference>
<dbReference type="Pfam" id="PF13487">
    <property type="entry name" value="HD_5"/>
    <property type="match status" value="1"/>
</dbReference>
<dbReference type="KEGG" id="shal:SHALO_1331"/>
<feature type="domain" description="HD-GYP" evidence="3">
    <location>
        <begin position="4"/>
        <end position="199"/>
    </location>
</feature>
<dbReference type="RefSeq" id="WP_069477917.1">
    <property type="nucleotide sequence ID" value="NZ_CP017111.1"/>
</dbReference>